<evidence type="ECO:0000313" key="3">
    <source>
        <dbReference type="Proteomes" id="UP000597617"/>
    </source>
</evidence>
<organism evidence="2 3">
    <name type="scientific">Hymenobacter jeongseonensis</name>
    <dbReference type="NCBI Taxonomy" id="2791027"/>
    <lineage>
        <taxon>Bacteria</taxon>
        <taxon>Pseudomonadati</taxon>
        <taxon>Bacteroidota</taxon>
        <taxon>Cytophagia</taxon>
        <taxon>Cytophagales</taxon>
        <taxon>Hymenobacteraceae</taxon>
        <taxon>Hymenobacter</taxon>
    </lineage>
</organism>
<protein>
    <submittedName>
        <fullName evidence="2">T9SS type A sorting domain-containing protein</fullName>
    </submittedName>
</protein>
<evidence type="ECO:0000259" key="1">
    <source>
        <dbReference type="Pfam" id="PF18962"/>
    </source>
</evidence>
<keyword evidence="3" id="KW-1185">Reference proteome</keyword>
<dbReference type="NCBIfam" id="TIGR04183">
    <property type="entry name" value="Por_Secre_tail"/>
    <property type="match status" value="1"/>
</dbReference>
<reference evidence="2 3" key="1">
    <citation type="submission" date="2020-11" db="EMBL/GenBank/DDBJ databases">
        <authorList>
            <person name="Kim M.K."/>
        </authorList>
    </citation>
    <scope>NUCLEOTIDE SEQUENCE [LARGE SCALE GENOMIC DNA]</scope>
    <source>
        <strain evidence="2 3">BT683</strain>
    </source>
</reference>
<name>A0ABS0IH48_9BACT</name>
<dbReference type="Pfam" id="PF18962">
    <property type="entry name" value="Por_Secre_tail"/>
    <property type="match status" value="1"/>
</dbReference>
<gene>
    <name evidence="2" type="ORF">I2I05_09815</name>
</gene>
<feature type="domain" description="Secretion system C-terminal sorting" evidence="1">
    <location>
        <begin position="863"/>
        <end position="940"/>
    </location>
</feature>
<evidence type="ECO:0000313" key="2">
    <source>
        <dbReference type="EMBL" id="MBF9237689.1"/>
    </source>
</evidence>
<proteinExistence type="predicted"/>
<accession>A0ABS0IH48</accession>
<dbReference type="InterPro" id="IPR026444">
    <property type="entry name" value="Secre_tail"/>
</dbReference>
<comment type="caution">
    <text evidence="2">The sequence shown here is derived from an EMBL/GenBank/DDBJ whole genome shotgun (WGS) entry which is preliminary data.</text>
</comment>
<dbReference type="RefSeq" id="WP_196282077.1">
    <property type="nucleotide sequence ID" value="NZ_JADQDQ010000004.1"/>
</dbReference>
<dbReference type="EMBL" id="JADQDQ010000004">
    <property type="protein sequence ID" value="MBF9237689.1"/>
    <property type="molecule type" value="Genomic_DNA"/>
</dbReference>
<dbReference type="Proteomes" id="UP000597617">
    <property type="component" value="Unassembled WGS sequence"/>
</dbReference>
<sequence length="943" mass="94661">MAQSSFDLPDPDRCTSKDLEIVSASIGGAGCSTCDPTNDDPITAPLTIAINNKTGSERTSFAFFGTLVITHANGTTTESDITGCVGPVPPMQITSFTTGQNGVTLPSITYVCGDAINIENVFLAWTDASDGEARQCPLDPSKIAPKCGTADVIPVRAPVPTPGVTVVNNCNGTSTLTATGVTGTLLWSTGATTPSITVNSAGAYTVVQTVNGCPSLAGSGTAAPKTTPTVTPGSYGPYCVGDAAVTLGGSPAGGTWTGTGVSLVNGAYLFTPSTAGTFVLTYAVPATSTTCANSNTTSILVKPVATVTTGSYGPYCITAAAVTLNGSPAGGTWSGPGVSLVSGVYKFTPSTAGAGTHTLTYSVPTTNSACANSASTSVTVLPLATANPPSYGPFCINAASVTLAAGGTWSGPGVSESGGVYTFSPATAGAGTHTLTYTVAATNSACANSGTTTVKVKPLATVSTGTYGPLCVGGAPITLGGSPAGGTWSGTGVSLVSGVYQFNPTTAGTFTLTYSVPAGSYTCANSATTTIKVRSLATVTPGTYGPLCVGGAPITLGGNPAGGTWSGTGVSLVNGAYQFTPSTVGTFVLTYAVPGANYTCANSGTTSIKVRPLATVTTGSYGPLCLSDAAITLTGSPAGGTWSGTGVSLVSGIYRFNPGTAGVGTFALTYSVPTTNYTCANSGTTSITVNSCNPYQGCTLGYWKNHTNRWSCYISTGTYATKYGAVFGNGTVETYNASNPDSDADGIPYSIEKLTLLQALNLGGGGVYNLARQSVAAVLNACSRNSATVSNRVNYPLSKAQVIQKVNAAYLAGGTAPGFMATYLDKLNNAGCPLGGTSATTSASATLIDEPGAAAQATSRMSIFPNPFTDKASIEFTLANSEHYTVQVLDVSGRVVSKVAAGLAEAGTAYRFQLSRDNLSAGVYLVRLTTDRTTQTQRLILNK</sequence>